<dbReference type="Proteomes" id="UP001498398">
    <property type="component" value="Unassembled WGS sequence"/>
</dbReference>
<dbReference type="SUPFAM" id="SSF57903">
    <property type="entry name" value="FYVE/PHD zinc finger"/>
    <property type="match status" value="1"/>
</dbReference>
<evidence type="ECO:0000259" key="2">
    <source>
        <dbReference type="PROSITE" id="PS50048"/>
    </source>
</evidence>
<dbReference type="PROSITE" id="PS50048">
    <property type="entry name" value="ZN2_CY6_FUNGAL_2"/>
    <property type="match status" value="1"/>
</dbReference>
<proteinExistence type="predicted"/>
<keyword evidence="4" id="KW-1185">Reference proteome</keyword>
<feature type="region of interest" description="Disordered" evidence="1">
    <location>
        <begin position="80"/>
        <end position="125"/>
    </location>
</feature>
<dbReference type="InterPro" id="IPR001138">
    <property type="entry name" value="Zn2Cys6_DnaBD"/>
</dbReference>
<evidence type="ECO:0000313" key="3">
    <source>
        <dbReference type="EMBL" id="KAK7441996.1"/>
    </source>
</evidence>
<protein>
    <recommendedName>
        <fullName evidence="2">Zn(2)-C6 fungal-type domain-containing protein</fullName>
    </recommendedName>
</protein>
<feature type="domain" description="Zn(2)-C6 fungal-type" evidence="2">
    <location>
        <begin position="288"/>
        <end position="319"/>
    </location>
</feature>
<dbReference type="InterPro" id="IPR011011">
    <property type="entry name" value="Znf_FYVE_PHD"/>
</dbReference>
<accession>A0ABR1IYH6</accession>
<feature type="compositionally biased region" description="Low complexity" evidence="1">
    <location>
        <begin position="94"/>
        <end position="109"/>
    </location>
</feature>
<evidence type="ECO:0000313" key="4">
    <source>
        <dbReference type="Proteomes" id="UP001498398"/>
    </source>
</evidence>
<evidence type="ECO:0000256" key="1">
    <source>
        <dbReference type="SAM" id="MobiDB-lite"/>
    </source>
</evidence>
<dbReference type="Gene3D" id="3.30.40.10">
    <property type="entry name" value="Zinc/RING finger domain, C3HC4 (zinc finger)"/>
    <property type="match status" value="1"/>
</dbReference>
<gene>
    <name evidence="3" type="ORF">VKT23_016274</name>
</gene>
<sequence length="379" mass="42975">MNNVPPSPLVEEKLEIYITDNDTLKIGFGAINMDVGPAEGNVDDTEDLEDRRWRMFNNLCLKTFKQANCLLYEDENIDENDEPESSFSDITEDSVPSGSTSGPSNSTGSQPRPTGEPFTSVKPRRELVWRVPPERSATVSSVARHYRGYLERARLRNAKYLPLRQLRARIGGQSRVRHRCLGYRKEEITLTASIEESAIVSHATPSLREICLVCNEVVDVGIFECICGLEDDGVSVTVKCSICSTYSHEACVDLQGTHNVFICHLCPRRKSLYPREAGMPKAIRAKSGCYTCKIRRKKCDRWVDEYGRCETCVRLRLQCLGAGDKRSEWLRDNTQELRDKIRNFLVSQGMIRDHSGSGSRALRQDQTLQFSDSQYNVYI</sequence>
<dbReference type="InterPro" id="IPR036864">
    <property type="entry name" value="Zn2-C6_fun-type_DNA-bd_sf"/>
</dbReference>
<dbReference type="InterPro" id="IPR013083">
    <property type="entry name" value="Znf_RING/FYVE/PHD"/>
</dbReference>
<dbReference type="EMBL" id="JBANRG010000060">
    <property type="protein sequence ID" value="KAK7441996.1"/>
    <property type="molecule type" value="Genomic_DNA"/>
</dbReference>
<reference evidence="3 4" key="1">
    <citation type="submission" date="2024-01" db="EMBL/GenBank/DDBJ databases">
        <title>A draft genome for the cacao thread blight pathogen Marasmiellus scandens.</title>
        <authorList>
            <person name="Baruah I.K."/>
            <person name="Leung J."/>
            <person name="Bukari Y."/>
            <person name="Amoako-Attah I."/>
            <person name="Meinhardt L.W."/>
            <person name="Bailey B.A."/>
            <person name="Cohen S.P."/>
        </authorList>
    </citation>
    <scope>NUCLEOTIDE SEQUENCE [LARGE SCALE GENOMIC DNA]</scope>
    <source>
        <strain evidence="3 4">GH-19</strain>
    </source>
</reference>
<comment type="caution">
    <text evidence="3">The sequence shown here is derived from an EMBL/GenBank/DDBJ whole genome shotgun (WGS) entry which is preliminary data.</text>
</comment>
<dbReference type="PROSITE" id="PS00463">
    <property type="entry name" value="ZN2_CY6_FUNGAL_1"/>
    <property type="match status" value="1"/>
</dbReference>
<organism evidence="3 4">
    <name type="scientific">Marasmiellus scandens</name>
    <dbReference type="NCBI Taxonomy" id="2682957"/>
    <lineage>
        <taxon>Eukaryota</taxon>
        <taxon>Fungi</taxon>
        <taxon>Dikarya</taxon>
        <taxon>Basidiomycota</taxon>
        <taxon>Agaricomycotina</taxon>
        <taxon>Agaricomycetes</taxon>
        <taxon>Agaricomycetidae</taxon>
        <taxon>Agaricales</taxon>
        <taxon>Marasmiineae</taxon>
        <taxon>Omphalotaceae</taxon>
        <taxon>Marasmiellus</taxon>
    </lineage>
</organism>
<dbReference type="SUPFAM" id="SSF57701">
    <property type="entry name" value="Zn2/Cys6 DNA-binding domain"/>
    <property type="match status" value="1"/>
</dbReference>
<name>A0ABR1IYH6_9AGAR</name>